<reference evidence="2 3" key="1">
    <citation type="journal article" date="2003" name="Int. J. Syst. Evol. Microbiol.">
        <title>Bacillus nealsonii sp. nov., isolated from a spacecraft-assembly facility, whose spores are gamma-radiation resistant.</title>
        <authorList>
            <person name="Venkateswaran K."/>
            <person name="Kempf M."/>
            <person name="Chen F."/>
            <person name="Satomi M."/>
            <person name="Nicholson W."/>
            <person name="Kern R."/>
        </authorList>
    </citation>
    <scope>NUCLEOTIDE SEQUENCE [LARGE SCALE GENOMIC DNA]</scope>
    <source>
        <strain evidence="2 3">FO-92</strain>
    </source>
</reference>
<dbReference type="RefSeq" id="WP_101177823.1">
    <property type="nucleotide sequence ID" value="NZ_PISE01000030.1"/>
</dbReference>
<evidence type="ECO:0000313" key="2">
    <source>
        <dbReference type="EMBL" id="PKG23054.1"/>
    </source>
</evidence>
<gene>
    <name evidence="2" type="ORF">CWS01_14010</name>
</gene>
<accession>A0A2N0Z0M7</accession>
<dbReference type="SUPFAM" id="SSF69118">
    <property type="entry name" value="AhpD-like"/>
    <property type="match status" value="1"/>
</dbReference>
<keyword evidence="3" id="KW-1185">Reference proteome</keyword>
<dbReference type="OrthoDB" id="9802489at2"/>
<dbReference type="Gene3D" id="1.20.1290.10">
    <property type="entry name" value="AhpD-like"/>
    <property type="match status" value="1"/>
</dbReference>
<dbReference type="InterPro" id="IPR052512">
    <property type="entry name" value="4CMD/NDH-1_regulator"/>
</dbReference>
<dbReference type="EMBL" id="PISE01000030">
    <property type="protein sequence ID" value="PKG23054.1"/>
    <property type="molecule type" value="Genomic_DNA"/>
</dbReference>
<dbReference type="Proteomes" id="UP000233375">
    <property type="component" value="Unassembled WGS sequence"/>
</dbReference>
<name>A0A2N0Z0M7_9BACI</name>
<dbReference type="InterPro" id="IPR003779">
    <property type="entry name" value="CMD-like"/>
</dbReference>
<dbReference type="InterPro" id="IPR029032">
    <property type="entry name" value="AhpD-like"/>
</dbReference>
<evidence type="ECO:0000259" key="1">
    <source>
        <dbReference type="Pfam" id="PF02627"/>
    </source>
</evidence>
<evidence type="ECO:0000313" key="3">
    <source>
        <dbReference type="Proteomes" id="UP000233375"/>
    </source>
</evidence>
<dbReference type="PANTHER" id="PTHR33570:SF10">
    <property type="entry name" value="GAMMA-CARBOXYMUCONOLACTONE DECARBOXYLASE"/>
    <property type="match status" value="1"/>
</dbReference>
<dbReference type="Pfam" id="PF02627">
    <property type="entry name" value="CMD"/>
    <property type="match status" value="1"/>
</dbReference>
<dbReference type="GO" id="GO:0051920">
    <property type="term" value="F:peroxiredoxin activity"/>
    <property type="evidence" value="ECO:0007669"/>
    <property type="project" value="InterPro"/>
</dbReference>
<dbReference type="AlphaFoldDB" id="A0A2N0Z0M7"/>
<comment type="caution">
    <text evidence="2">The sequence shown here is derived from an EMBL/GenBank/DDBJ whole genome shotgun (WGS) entry which is preliminary data.</text>
</comment>
<organism evidence="2 3">
    <name type="scientific">Niallia nealsonii</name>
    <dbReference type="NCBI Taxonomy" id="115979"/>
    <lineage>
        <taxon>Bacteria</taxon>
        <taxon>Bacillati</taxon>
        <taxon>Bacillota</taxon>
        <taxon>Bacilli</taxon>
        <taxon>Bacillales</taxon>
        <taxon>Bacillaceae</taxon>
        <taxon>Niallia</taxon>
    </lineage>
</organism>
<proteinExistence type="predicted"/>
<dbReference type="PANTHER" id="PTHR33570">
    <property type="entry name" value="4-CARBOXYMUCONOLACTONE DECARBOXYLASE FAMILY PROTEIN"/>
    <property type="match status" value="1"/>
</dbReference>
<sequence length="130" mass="14656">MENSKRYNKGIETIKKMVSDEEFEGISYMREVSPDFWDMIISFGYGDVYGREGLSLDKREIITITSLISQGLFDQLPFHISAALKTGITQNEIKEIIMQCAAYAGFPKAVQAMTIAGEVFKNIDAKELTK</sequence>
<protein>
    <submittedName>
        <fullName evidence="2">Carboxymuconolactone decarboxylase</fullName>
    </submittedName>
</protein>
<feature type="domain" description="Carboxymuconolactone decarboxylase-like" evidence="1">
    <location>
        <begin position="34"/>
        <end position="116"/>
    </location>
</feature>